<feature type="non-terminal residue" evidence="4">
    <location>
        <position position="1"/>
    </location>
</feature>
<dbReference type="FunFam" id="2.40.30.330:FF:000009">
    <property type="entry name" value="Uncharacterized protein"/>
    <property type="match status" value="1"/>
</dbReference>
<dbReference type="AlphaFoldDB" id="E9FZ60"/>
<dbReference type="KEGG" id="dpx:DAPPUDRAFT_47325"/>
<dbReference type="HOGENOM" id="CLU_196419_0_0_1"/>
<dbReference type="EMBL" id="GL732535">
    <property type="protein sequence ID" value="EFX83913.1"/>
    <property type="molecule type" value="Genomic_DNA"/>
</dbReference>
<name>E9FZ60_DAPPU</name>
<dbReference type="PANTHER" id="PTHR12755">
    <property type="entry name" value="CLEAVAGE/POLYADENYLATION FACTOR IA SUBUNIT CLP1P"/>
    <property type="match status" value="1"/>
</dbReference>
<dbReference type="EMBL" id="GL734974">
    <property type="protein sequence ID" value="EFX61163.1"/>
    <property type="molecule type" value="Genomic_DNA"/>
</dbReference>
<accession>E9FZ60</accession>
<dbReference type="GO" id="GO:0051731">
    <property type="term" value="F:polynucleotide 5'-hydroxyl-kinase activity"/>
    <property type="evidence" value="ECO:0007669"/>
    <property type="project" value="InterPro"/>
</dbReference>
<sequence>VVERSRQARIESRDQKIREYFYGSAAKFYPHSFEVRFSDVKIFKIGAPALPDSLMPLGMKAEDQLTKLVTVQPSIDFLFN</sequence>
<dbReference type="PANTHER" id="PTHR12755:SF6">
    <property type="entry name" value="POLYRIBONUCLEOTIDE 5'-HYDROXYL-KINASE CLP1"/>
    <property type="match status" value="1"/>
</dbReference>
<evidence type="ECO:0000313" key="5">
    <source>
        <dbReference type="Proteomes" id="UP000000305"/>
    </source>
</evidence>
<gene>
    <name evidence="4" type="ORF">DAPPUDRAFT_43040</name>
    <name evidence="3" type="ORF">DAPPUDRAFT_47325</name>
    <name evidence="2" type="ORF">DAPPUDRAFT_70131</name>
</gene>
<dbReference type="STRING" id="6669.E9FZ60"/>
<dbReference type="EMBL" id="GL732527">
    <property type="protein sequence ID" value="EFX87657.1"/>
    <property type="molecule type" value="Genomic_DNA"/>
</dbReference>
<keyword evidence="5" id="KW-1185">Reference proteome</keyword>
<organism evidence="4 5">
    <name type="scientific">Daphnia pulex</name>
    <name type="common">Water flea</name>
    <dbReference type="NCBI Taxonomy" id="6669"/>
    <lineage>
        <taxon>Eukaryota</taxon>
        <taxon>Metazoa</taxon>
        <taxon>Ecdysozoa</taxon>
        <taxon>Arthropoda</taxon>
        <taxon>Crustacea</taxon>
        <taxon>Branchiopoda</taxon>
        <taxon>Diplostraca</taxon>
        <taxon>Cladocera</taxon>
        <taxon>Anomopoda</taxon>
        <taxon>Daphniidae</taxon>
        <taxon>Daphnia</taxon>
    </lineage>
</organism>
<evidence type="ECO:0000313" key="4">
    <source>
        <dbReference type="EMBL" id="EFX87657.1"/>
    </source>
</evidence>
<dbReference type="Proteomes" id="UP000000305">
    <property type="component" value="Unassembled WGS sequence"/>
</dbReference>
<dbReference type="eggNOG" id="KOG2749">
    <property type="taxonomic scope" value="Eukaryota"/>
</dbReference>
<evidence type="ECO:0000313" key="3">
    <source>
        <dbReference type="EMBL" id="EFX83913.1"/>
    </source>
</evidence>
<feature type="domain" description="Clp1 C-terminal" evidence="1">
    <location>
        <begin position="29"/>
        <end position="74"/>
    </location>
</feature>
<protein>
    <recommendedName>
        <fullName evidence="1">Clp1 C-terminal domain-containing protein</fullName>
    </recommendedName>
</protein>
<reference evidence="4 5" key="1">
    <citation type="journal article" date="2011" name="Science">
        <title>The ecoresponsive genome of Daphnia pulex.</title>
        <authorList>
            <person name="Colbourne J.K."/>
            <person name="Pfrender M.E."/>
            <person name="Gilbert D."/>
            <person name="Thomas W.K."/>
            <person name="Tucker A."/>
            <person name="Oakley T.H."/>
            <person name="Tokishita S."/>
            <person name="Aerts A."/>
            <person name="Arnold G.J."/>
            <person name="Basu M.K."/>
            <person name="Bauer D.J."/>
            <person name="Caceres C.E."/>
            <person name="Carmel L."/>
            <person name="Casola C."/>
            <person name="Choi J.H."/>
            <person name="Detter J.C."/>
            <person name="Dong Q."/>
            <person name="Dusheyko S."/>
            <person name="Eads B.D."/>
            <person name="Frohlich T."/>
            <person name="Geiler-Samerotte K.A."/>
            <person name="Gerlach D."/>
            <person name="Hatcher P."/>
            <person name="Jogdeo S."/>
            <person name="Krijgsveld J."/>
            <person name="Kriventseva E.V."/>
            <person name="Kultz D."/>
            <person name="Laforsch C."/>
            <person name="Lindquist E."/>
            <person name="Lopez J."/>
            <person name="Manak J.R."/>
            <person name="Muller J."/>
            <person name="Pangilinan J."/>
            <person name="Patwardhan R.P."/>
            <person name="Pitluck S."/>
            <person name="Pritham E.J."/>
            <person name="Rechtsteiner A."/>
            <person name="Rho M."/>
            <person name="Rogozin I.B."/>
            <person name="Sakarya O."/>
            <person name="Salamov A."/>
            <person name="Schaack S."/>
            <person name="Shapiro H."/>
            <person name="Shiga Y."/>
            <person name="Skalitzky C."/>
            <person name="Smith Z."/>
            <person name="Souvorov A."/>
            <person name="Sung W."/>
            <person name="Tang Z."/>
            <person name="Tsuchiya D."/>
            <person name="Tu H."/>
            <person name="Vos H."/>
            <person name="Wang M."/>
            <person name="Wolf Y.I."/>
            <person name="Yamagata H."/>
            <person name="Yamada T."/>
            <person name="Ye Y."/>
            <person name="Shaw J.R."/>
            <person name="Andrews J."/>
            <person name="Crease T.J."/>
            <person name="Tang H."/>
            <person name="Lucas S.M."/>
            <person name="Robertson H.M."/>
            <person name="Bork P."/>
            <person name="Koonin E.V."/>
            <person name="Zdobnov E.M."/>
            <person name="Grigoriev I.V."/>
            <person name="Lynch M."/>
            <person name="Boore J.L."/>
        </authorList>
    </citation>
    <scope>NUCLEOTIDE SEQUENCE [LARGE SCALE GENOMIC DNA]</scope>
</reference>
<dbReference type="InterPro" id="IPR045116">
    <property type="entry name" value="Clp1/Grc3"/>
</dbReference>
<dbReference type="KEGG" id="dpx:DAPPUDRAFT_43040"/>
<evidence type="ECO:0000259" key="1">
    <source>
        <dbReference type="Pfam" id="PF06807"/>
    </source>
</evidence>
<evidence type="ECO:0000313" key="2">
    <source>
        <dbReference type="EMBL" id="EFX61163.1"/>
    </source>
</evidence>
<dbReference type="Pfam" id="PF06807">
    <property type="entry name" value="Clp1"/>
    <property type="match status" value="1"/>
</dbReference>
<dbReference type="InterPro" id="IPR010655">
    <property type="entry name" value="Clp1_C"/>
</dbReference>
<dbReference type="KEGG" id="dpx:DAPPUDRAFT_70131"/>
<dbReference type="GO" id="GO:0031124">
    <property type="term" value="P:mRNA 3'-end processing"/>
    <property type="evidence" value="ECO:0007669"/>
    <property type="project" value="InterPro"/>
</dbReference>
<dbReference type="InterPro" id="IPR038238">
    <property type="entry name" value="Clp1_C_sf"/>
</dbReference>
<proteinExistence type="predicted"/>
<dbReference type="OrthoDB" id="258143at2759"/>
<dbReference type="Gene3D" id="2.40.30.330">
    <property type="entry name" value="Pre-mRNA cleavage complex subunit Clp1, C-terminal domain"/>
    <property type="match status" value="1"/>
</dbReference>